<organism evidence="2 3">
    <name type="scientific">Streptomyces niveus</name>
    <name type="common">Streptomyces spheroides</name>
    <dbReference type="NCBI Taxonomy" id="193462"/>
    <lineage>
        <taxon>Bacteria</taxon>
        <taxon>Bacillati</taxon>
        <taxon>Actinomycetota</taxon>
        <taxon>Actinomycetes</taxon>
        <taxon>Kitasatosporales</taxon>
        <taxon>Streptomycetaceae</taxon>
        <taxon>Streptomyces</taxon>
    </lineage>
</organism>
<dbReference type="AlphaFoldDB" id="A0A1U9R2K1"/>
<evidence type="ECO:0000313" key="2">
    <source>
        <dbReference type="EMBL" id="AQU70726.1"/>
    </source>
</evidence>
<protein>
    <recommendedName>
        <fullName evidence="4">Lipoprotein</fullName>
    </recommendedName>
</protein>
<feature type="chain" id="PRO_5012979362" description="Lipoprotein" evidence="1">
    <location>
        <begin position="23"/>
        <end position="138"/>
    </location>
</feature>
<dbReference type="OrthoDB" id="5114877at2"/>
<dbReference type="KEGG" id="snw:BBN63_07310"/>
<reference evidence="2 3" key="1">
    <citation type="submission" date="2016-11" db="EMBL/GenBank/DDBJ databases">
        <title>Complete genome sequence of Streptomyces niveus SCSIO 3406.</title>
        <authorList>
            <person name="Zhu Q."/>
            <person name="Cheng W."/>
            <person name="Song Y."/>
            <person name="Li Q."/>
            <person name="Ju J."/>
        </authorList>
    </citation>
    <scope>NUCLEOTIDE SEQUENCE [LARGE SCALE GENOMIC DNA]</scope>
    <source>
        <strain evidence="2 3">SCSIO 3406</strain>
    </source>
</reference>
<dbReference type="Proteomes" id="UP000189677">
    <property type="component" value="Chromosome"/>
</dbReference>
<proteinExistence type="predicted"/>
<keyword evidence="3" id="KW-1185">Reference proteome</keyword>
<dbReference type="EMBL" id="CP018047">
    <property type="protein sequence ID" value="AQU70726.1"/>
    <property type="molecule type" value="Genomic_DNA"/>
</dbReference>
<accession>A0A1U9R2K1</accession>
<feature type="signal peptide" evidence="1">
    <location>
        <begin position="1"/>
        <end position="22"/>
    </location>
</feature>
<gene>
    <name evidence="2" type="ORF">BBN63_07310</name>
</gene>
<evidence type="ECO:0008006" key="4">
    <source>
        <dbReference type="Google" id="ProtNLM"/>
    </source>
</evidence>
<evidence type="ECO:0000256" key="1">
    <source>
        <dbReference type="SAM" id="SignalP"/>
    </source>
</evidence>
<name>A0A1U9R2K1_STRNV</name>
<sequence length="138" mass="14417">MAALAVPLLLALLAPLAIGCSADPAADEGASPRKATATAVPSAAPASIERIASMTGCAAEMRTDAEELREAVCVTSEGNWIVTTFPTERLKRTWLDTASMYGGTYLVGPRWAIGAEPGLLKKLRTKVGGEVEELRGMS</sequence>
<keyword evidence="1" id="KW-0732">Signal</keyword>
<evidence type="ECO:0000313" key="3">
    <source>
        <dbReference type="Proteomes" id="UP000189677"/>
    </source>
</evidence>